<feature type="active site" evidence="10">
    <location>
        <position position="120"/>
    </location>
</feature>
<keyword evidence="6 10" id="KW-0418">Kinase</keyword>
<evidence type="ECO:0000259" key="12">
    <source>
        <dbReference type="Pfam" id="PF08544"/>
    </source>
</evidence>
<dbReference type="STRING" id="83219.PM02_14675"/>
<evidence type="ECO:0000256" key="6">
    <source>
        <dbReference type="ARBA" id="ARBA00022777"/>
    </source>
</evidence>
<dbReference type="InterPro" id="IPR004424">
    <property type="entry name" value="IspE"/>
</dbReference>
<keyword evidence="7 10" id="KW-0067">ATP-binding</keyword>
<evidence type="ECO:0000313" key="14">
    <source>
        <dbReference type="Proteomes" id="UP000027337"/>
    </source>
</evidence>
<evidence type="ECO:0000256" key="4">
    <source>
        <dbReference type="ARBA" id="ARBA00022679"/>
    </source>
</evidence>
<dbReference type="SUPFAM" id="SSF54211">
    <property type="entry name" value="Ribosomal protein S5 domain 2-like"/>
    <property type="match status" value="1"/>
</dbReference>
<dbReference type="InterPro" id="IPR014721">
    <property type="entry name" value="Ribsml_uS5_D2-typ_fold_subgr"/>
</dbReference>
<dbReference type="EMBL" id="JEMU01000013">
    <property type="protein sequence ID" value="KAJ02210.1"/>
    <property type="molecule type" value="Genomic_DNA"/>
</dbReference>
<feature type="active site" evidence="10">
    <location>
        <position position="10"/>
    </location>
</feature>
<dbReference type="InterPro" id="IPR036554">
    <property type="entry name" value="GHMP_kinase_C_sf"/>
</dbReference>
<feature type="domain" description="GHMP kinase N-terminal" evidence="11">
    <location>
        <begin position="77"/>
        <end position="108"/>
    </location>
</feature>
<dbReference type="GO" id="GO:0005524">
    <property type="term" value="F:ATP binding"/>
    <property type="evidence" value="ECO:0007669"/>
    <property type="project" value="UniProtKB-UniRule"/>
</dbReference>
<dbReference type="HAMAP" id="MF_00061">
    <property type="entry name" value="IspE"/>
    <property type="match status" value="1"/>
</dbReference>
<keyword evidence="14" id="KW-1185">Reference proteome</keyword>
<evidence type="ECO:0000256" key="9">
    <source>
        <dbReference type="ARBA" id="ARBA00032554"/>
    </source>
</evidence>
<evidence type="ECO:0000256" key="2">
    <source>
        <dbReference type="ARBA" id="ARBA00012052"/>
    </source>
</evidence>
<evidence type="ECO:0000259" key="11">
    <source>
        <dbReference type="Pfam" id="PF00288"/>
    </source>
</evidence>
<organism evidence="13 14">
    <name type="scientific">Sulfitobacter mediterraneus</name>
    <dbReference type="NCBI Taxonomy" id="83219"/>
    <lineage>
        <taxon>Bacteria</taxon>
        <taxon>Pseudomonadati</taxon>
        <taxon>Pseudomonadota</taxon>
        <taxon>Alphaproteobacteria</taxon>
        <taxon>Rhodobacterales</taxon>
        <taxon>Roseobacteraceae</taxon>
        <taxon>Sulfitobacter</taxon>
    </lineage>
</organism>
<evidence type="ECO:0000256" key="8">
    <source>
        <dbReference type="ARBA" id="ARBA00023229"/>
    </source>
</evidence>
<sequence length="268" mass="27980">MTSEAFAPAKINLALHVTGQRGDGYHLLDSIVMFADVGDRLWFSSAKDMAISVTGPFADGVPVDRRNLVWQASELAGFCGTIRLEKNLPHGAGIGGGSSDAAAVLRHCGYAGDGAALGADVPVCKAAKAQRMQGIGEVLTPLSGWPALHAVLVNPGVEIATPDVFKALIQKDNPEISADPMDFSTAEEVVAFLQDQRNDLEAPAQSVAPVITSVLTALKALPQCRLARMSGSGATCFALMDTAQDAASAAQTIAAAQPEWWVRPCVLS</sequence>
<dbReference type="Gene3D" id="3.30.230.10">
    <property type="match status" value="1"/>
</dbReference>
<comment type="caution">
    <text evidence="13">The sequence shown here is derived from an EMBL/GenBank/DDBJ whole genome shotgun (WGS) entry which is preliminary data.</text>
</comment>
<gene>
    <name evidence="10" type="primary">ispE</name>
    <name evidence="13" type="ORF">PM02_14675</name>
</gene>
<dbReference type="UniPathway" id="UPA00056">
    <property type="reaction ID" value="UER00094"/>
</dbReference>
<dbReference type="SUPFAM" id="SSF55060">
    <property type="entry name" value="GHMP Kinase, C-terminal domain"/>
    <property type="match status" value="1"/>
</dbReference>
<comment type="function">
    <text evidence="10">Catalyzes the phosphorylation of the position 2 hydroxy group of 4-diphosphocytidyl-2C-methyl-D-erythritol.</text>
</comment>
<dbReference type="GO" id="GO:0050515">
    <property type="term" value="F:4-(cytidine 5'-diphospho)-2-C-methyl-D-erythritol kinase activity"/>
    <property type="evidence" value="ECO:0007669"/>
    <property type="project" value="UniProtKB-UniRule"/>
</dbReference>
<name>A0A061SSK6_9RHOB</name>
<dbReference type="PANTHER" id="PTHR43527">
    <property type="entry name" value="4-DIPHOSPHOCYTIDYL-2-C-METHYL-D-ERYTHRITOL KINASE, CHLOROPLASTIC"/>
    <property type="match status" value="1"/>
</dbReference>
<dbReference type="PIRSF" id="PIRSF010376">
    <property type="entry name" value="IspE"/>
    <property type="match status" value="1"/>
</dbReference>
<accession>A0A061SSK6</accession>
<dbReference type="RefSeq" id="WP_037909828.1">
    <property type="nucleotide sequence ID" value="NZ_JEMU01000013.1"/>
</dbReference>
<dbReference type="InterPro" id="IPR013750">
    <property type="entry name" value="GHMP_kinase_C_dom"/>
</dbReference>
<dbReference type="PANTHER" id="PTHR43527:SF2">
    <property type="entry name" value="4-DIPHOSPHOCYTIDYL-2-C-METHYL-D-ERYTHRITOL KINASE, CHLOROPLASTIC"/>
    <property type="match status" value="1"/>
</dbReference>
<keyword evidence="8 10" id="KW-0414">Isoprene biosynthesis</keyword>
<evidence type="ECO:0000256" key="7">
    <source>
        <dbReference type="ARBA" id="ARBA00022840"/>
    </source>
</evidence>
<evidence type="ECO:0000256" key="3">
    <source>
        <dbReference type="ARBA" id="ARBA00017473"/>
    </source>
</evidence>
<dbReference type="AlphaFoldDB" id="A0A061SSK6"/>
<evidence type="ECO:0000256" key="10">
    <source>
        <dbReference type="HAMAP-Rule" id="MF_00061"/>
    </source>
</evidence>
<dbReference type="EC" id="2.7.1.148" evidence="2 10"/>
<dbReference type="Pfam" id="PF08544">
    <property type="entry name" value="GHMP_kinases_C"/>
    <property type="match status" value="1"/>
</dbReference>
<keyword evidence="4 10" id="KW-0808">Transferase</keyword>
<proteinExistence type="inferred from homology"/>
<feature type="binding site" evidence="10">
    <location>
        <begin position="89"/>
        <end position="99"/>
    </location>
    <ligand>
        <name>ATP</name>
        <dbReference type="ChEBI" id="CHEBI:30616"/>
    </ligand>
</feature>
<comment type="catalytic activity">
    <reaction evidence="10">
        <text>4-CDP-2-C-methyl-D-erythritol + ATP = 4-CDP-2-C-methyl-D-erythritol 2-phosphate + ADP + H(+)</text>
        <dbReference type="Rhea" id="RHEA:18437"/>
        <dbReference type="ChEBI" id="CHEBI:15378"/>
        <dbReference type="ChEBI" id="CHEBI:30616"/>
        <dbReference type="ChEBI" id="CHEBI:57823"/>
        <dbReference type="ChEBI" id="CHEBI:57919"/>
        <dbReference type="ChEBI" id="CHEBI:456216"/>
        <dbReference type="EC" id="2.7.1.148"/>
    </reaction>
</comment>
<protein>
    <recommendedName>
        <fullName evidence="3 10">4-diphosphocytidyl-2-C-methyl-D-erythritol kinase</fullName>
        <shortName evidence="10">CMK</shortName>
        <ecNumber evidence="2 10">2.7.1.148</ecNumber>
    </recommendedName>
    <alternativeName>
        <fullName evidence="9 10">4-(cytidine-5'-diphospho)-2-C-methyl-D-erythritol kinase</fullName>
    </alternativeName>
</protein>
<keyword evidence="5 10" id="KW-0547">Nucleotide-binding</keyword>
<dbReference type="GO" id="GO:0016114">
    <property type="term" value="P:terpenoid biosynthetic process"/>
    <property type="evidence" value="ECO:0007669"/>
    <property type="project" value="InterPro"/>
</dbReference>
<dbReference type="eggNOG" id="COG1947">
    <property type="taxonomic scope" value="Bacteria"/>
</dbReference>
<dbReference type="InterPro" id="IPR006204">
    <property type="entry name" value="GHMP_kinase_N_dom"/>
</dbReference>
<reference evidence="13 14" key="1">
    <citation type="journal article" date="2014" name="Genome Announc.">
        <title>Draft Genome Sequences of Two Isolates of the Roseobacter Group, Sulfitobacter sp. Strains 3SOLIMAR09 and 1FIGIMAR09, from Harbors of Mallorca Island (Mediterranean Sea).</title>
        <authorList>
            <person name="Mas-Llado M."/>
            <person name="Pina-Villalonga J.M."/>
            <person name="Brunet-Galmes I."/>
            <person name="Nogales B."/>
            <person name="Bosch R."/>
        </authorList>
    </citation>
    <scope>NUCLEOTIDE SEQUENCE [LARGE SCALE GENOMIC DNA]</scope>
    <source>
        <strain evidence="13 14">1FIGIMAR09</strain>
    </source>
</reference>
<comment type="similarity">
    <text evidence="1 10">Belongs to the GHMP kinase family. IspE subfamily.</text>
</comment>
<dbReference type="Pfam" id="PF00288">
    <property type="entry name" value="GHMP_kinases_N"/>
    <property type="match status" value="1"/>
</dbReference>
<dbReference type="NCBIfam" id="NF011202">
    <property type="entry name" value="PRK14608.1"/>
    <property type="match status" value="1"/>
</dbReference>
<dbReference type="InterPro" id="IPR020568">
    <property type="entry name" value="Ribosomal_Su5_D2-typ_SF"/>
</dbReference>
<dbReference type="GO" id="GO:0019288">
    <property type="term" value="P:isopentenyl diphosphate biosynthetic process, methylerythritol 4-phosphate pathway"/>
    <property type="evidence" value="ECO:0007669"/>
    <property type="project" value="UniProtKB-UniRule"/>
</dbReference>
<dbReference type="Proteomes" id="UP000027337">
    <property type="component" value="Unassembled WGS sequence"/>
</dbReference>
<evidence type="ECO:0000313" key="13">
    <source>
        <dbReference type="EMBL" id="KAJ02210.1"/>
    </source>
</evidence>
<evidence type="ECO:0000256" key="5">
    <source>
        <dbReference type="ARBA" id="ARBA00022741"/>
    </source>
</evidence>
<dbReference type="Gene3D" id="3.30.70.890">
    <property type="entry name" value="GHMP kinase, C-terminal domain"/>
    <property type="match status" value="1"/>
</dbReference>
<evidence type="ECO:0000256" key="1">
    <source>
        <dbReference type="ARBA" id="ARBA00009684"/>
    </source>
</evidence>
<feature type="domain" description="GHMP kinase C-terminal" evidence="12">
    <location>
        <begin position="187"/>
        <end position="254"/>
    </location>
</feature>
<comment type="pathway">
    <text evidence="10">Isoprenoid biosynthesis; isopentenyl diphosphate biosynthesis via DXP pathway; isopentenyl diphosphate from 1-deoxy-D-xylulose 5-phosphate: step 3/6.</text>
</comment>